<sequence>MTPDDAVQISGWHYPGRWSVYDLHSPTDIVDELDLYRAVTDGDDNLIGFLCVDSAARVPGLNADPNILDVGVGMDSCLVGRGNGQAFGKAVLEYLNSRHPGRPLRAVIQSWNVRSRRFAATAGFIDVGELSSTKGEHQAFYRILLKPDSALVAATGVQNDA</sequence>
<dbReference type="SUPFAM" id="SSF55729">
    <property type="entry name" value="Acyl-CoA N-acyltransferases (Nat)"/>
    <property type="match status" value="1"/>
</dbReference>
<accession>A0A502E7Z2</accession>
<evidence type="ECO:0000313" key="2">
    <source>
        <dbReference type="Proteomes" id="UP000320095"/>
    </source>
</evidence>
<proteinExistence type="predicted"/>
<dbReference type="Proteomes" id="UP000320095">
    <property type="component" value="Unassembled WGS sequence"/>
</dbReference>
<reference evidence="1 2" key="1">
    <citation type="journal article" date="2019" name="Environ. Microbiol.">
        <title>Species interactions and distinct microbial communities in high Arctic permafrost affected cryosols are associated with the CH4 and CO2 gas fluxes.</title>
        <authorList>
            <person name="Altshuler I."/>
            <person name="Hamel J."/>
            <person name="Turney S."/>
            <person name="Magnuson E."/>
            <person name="Levesque R."/>
            <person name="Greer C."/>
            <person name="Whyte L.G."/>
        </authorList>
    </citation>
    <scope>NUCLEOTIDE SEQUENCE [LARGE SCALE GENOMIC DNA]</scope>
    <source>
        <strain evidence="1 2">S5.20</strain>
    </source>
</reference>
<comment type="caution">
    <text evidence="1">The sequence shown here is derived from an EMBL/GenBank/DDBJ whole genome shotgun (WGS) entry which is preliminary data.</text>
</comment>
<name>A0A502E7Z2_9MYCO</name>
<evidence type="ECO:0008006" key="3">
    <source>
        <dbReference type="Google" id="ProtNLM"/>
    </source>
</evidence>
<organism evidence="1 2">
    <name type="scientific">Mycolicibacterium hodleri</name>
    <dbReference type="NCBI Taxonomy" id="49897"/>
    <lineage>
        <taxon>Bacteria</taxon>
        <taxon>Bacillati</taxon>
        <taxon>Actinomycetota</taxon>
        <taxon>Actinomycetes</taxon>
        <taxon>Mycobacteriales</taxon>
        <taxon>Mycobacteriaceae</taxon>
        <taxon>Mycolicibacterium</taxon>
    </lineage>
</organism>
<evidence type="ECO:0000313" key="1">
    <source>
        <dbReference type="EMBL" id="TPG33577.1"/>
    </source>
</evidence>
<dbReference type="AlphaFoldDB" id="A0A502E7Z2"/>
<protein>
    <recommendedName>
        <fullName evidence="3">N-acetyltransferase domain-containing protein</fullName>
    </recommendedName>
</protein>
<dbReference type="Gene3D" id="3.40.630.30">
    <property type="match status" value="1"/>
</dbReference>
<dbReference type="InterPro" id="IPR016181">
    <property type="entry name" value="Acyl_CoA_acyltransferase"/>
</dbReference>
<keyword evidence="2" id="KW-1185">Reference proteome</keyword>
<dbReference type="EMBL" id="RCZG01000005">
    <property type="protein sequence ID" value="TPG33577.1"/>
    <property type="molecule type" value="Genomic_DNA"/>
</dbReference>
<gene>
    <name evidence="1" type="ORF">EAH80_14955</name>
</gene>